<accession>A0A2P5YPS6</accession>
<evidence type="ECO:0000256" key="2">
    <source>
        <dbReference type="ARBA" id="ARBA00023002"/>
    </source>
</evidence>
<proteinExistence type="predicted"/>
<dbReference type="PANTHER" id="PTHR10366:SF483">
    <property type="entry name" value="CINNAMOYL COA REDUCTASE-LIKE PROTEIN"/>
    <property type="match status" value="1"/>
</dbReference>
<name>A0A2P5YPS6_GOSBA</name>
<dbReference type="AlphaFoldDB" id="A0A2P5YPS6"/>
<dbReference type="PANTHER" id="PTHR10366">
    <property type="entry name" value="NAD DEPENDENT EPIMERASE/DEHYDRATASE"/>
    <property type="match status" value="1"/>
</dbReference>
<reference evidence="3 4" key="1">
    <citation type="submission" date="2015-01" db="EMBL/GenBank/DDBJ databases">
        <title>Genome of allotetraploid Gossypium barbadense reveals genomic plasticity and fiber elongation in cotton evolution.</title>
        <authorList>
            <person name="Chen X."/>
            <person name="Liu X."/>
            <person name="Zhao B."/>
            <person name="Zheng H."/>
            <person name="Hu Y."/>
            <person name="Lu G."/>
            <person name="Yang C."/>
            <person name="Chen J."/>
            <person name="Shan C."/>
            <person name="Zhang L."/>
            <person name="Zhou Y."/>
            <person name="Wang L."/>
            <person name="Guo W."/>
            <person name="Bai Y."/>
            <person name="Ruan J."/>
            <person name="Shangguan X."/>
            <person name="Mao Y."/>
            <person name="Jiang J."/>
            <person name="Zhu Y."/>
            <person name="Lei J."/>
            <person name="Kang H."/>
            <person name="Chen S."/>
            <person name="He X."/>
            <person name="Wang R."/>
            <person name="Wang Y."/>
            <person name="Chen J."/>
            <person name="Wang L."/>
            <person name="Yu S."/>
            <person name="Wang B."/>
            <person name="Wei J."/>
            <person name="Song S."/>
            <person name="Lu X."/>
            <person name="Gao Z."/>
            <person name="Gu W."/>
            <person name="Deng X."/>
            <person name="Ma D."/>
            <person name="Wang S."/>
            <person name="Liang W."/>
            <person name="Fang L."/>
            <person name="Cai C."/>
            <person name="Zhu X."/>
            <person name="Zhou B."/>
            <person name="Zhang Y."/>
            <person name="Chen Z."/>
            <person name="Xu S."/>
            <person name="Zhu R."/>
            <person name="Wang S."/>
            <person name="Zhang T."/>
            <person name="Zhao G."/>
        </authorList>
    </citation>
    <scope>NUCLEOTIDE SEQUENCE [LARGE SCALE GENOMIC DNA]</scope>
    <source>
        <strain evidence="4">cv. Xinhai21</strain>
        <tissue evidence="3">Leaf</tissue>
    </source>
</reference>
<protein>
    <recommendedName>
        <fullName evidence="5">3-beta hydroxysteroid dehydrogenase/isomerase domain-containing protein</fullName>
    </recommendedName>
</protein>
<dbReference type="InterPro" id="IPR036291">
    <property type="entry name" value="NAD(P)-bd_dom_sf"/>
</dbReference>
<dbReference type="GO" id="GO:0016616">
    <property type="term" value="F:oxidoreductase activity, acting on the CH-OH group of donors, NAD or NADP as acceptor"/>
    <property type="evidence" value="ECO:0007669"/>
    <property type="project" value="TreeGrafter"/>
</dbReference>
<keyword evidence="1" id="KW-0521">NADP</keyword>
<evidence type="ECO:0008006" key="5">
    <source>
        <dbReference type="Google" id="ProtNLM"/>
    </source>
</evidence>
<dbReference type="EMBL" id="KZ662915">
    <property type="protein sequence ID" value="PPS17582.1"/>
    <property type="molecule type" value="Genomic_DNA"/>
</dbReference>
<sequence length="288" mass="31817">MGIARTHDEDYETREFKTLVALAAMERRKDNGEFKGLTSHSSIVDLQDKLVCVTSGVSFFGFALVNHLLLHGYFVRVLVANQEDVEKLREMEISGEMMGCKSKIAVVMAKPNEIQGLMEAFDGCCGVFHTSSVADPAGLSGYSLKAEKVAWKIAEEMSLNLTTICPGLITGHEFSYRNPTATIAYLKGAQEMYANGLLATADVRRLAEAHVSVFEAMKTTTAFGRYICFDRVIQCEDEAEKLADEIGIPRNKISGNSSDFVFPNCFELSNKKLANLMSRTLRSCYAES</sequence>
<organism evidence="3 4">
    <name type="scientific">Gossypium barbadense</name>
    <name type="common">Sea Island cotton</name>
    <name type="synonym">Hibiscus barbadensis</name>
    <dbReference type="NCBI Taxonomy" id="3634"/>
    <lineage>
        <taxon>Eukaryota</taxon>
        <taxon>Viridiplantae</taxon>
        <taxon>Streptophyta</taxon>
        <taxon>Embryophyta</taxon>
        <taxon>Tracheophyta</taxon>
        <taxon>Spermatophyta</taxon>
        <taxon>Magnoliopsida</taxon>
        <taxon>eudicotyledons</taxon>
        <taxon>Gunneridae</taxon>
        <taxon>Pentapetalae</taxon>
        <taxon>rosids</taxon>
        <taxon>malvids</taxon>
        <taxon>Malvales</taxon>
        <taxon>Malvaceae</taxon>
        <taxon>Malvoideae</taxon>
        <taxon>Gossypium</taxon>
    </lineage>
</organism>
<evidence type="ECO:0000313" key="3">
    <source>
        <dbReference type="EMBL" id="PPS17582.1"/>
    </source>
</evidence>
<dbReference type="InterPro" id="IPR050425">
    <property type="entry name" value="NAD(P)_dehydrat-like"/>
</dbReference>
<evidence type="ECO:0000313" key="4">
    <source>
        <dbReference type="Proteomes" id="UP000239757"/>
    </source>
</evidence>
<dbReference type="Proteomes" id="UP000239757">
    <property type="component" value="Unassembled WGS sequence"/>
</dbReference>
<dbReference type="OrthoDB" id="2735536at2759"/>
<dbReference type="Gene3D" id="3.40.50.720">
    <property type="entry name" value="NAD(P)-binding Rossmann-like Domain"/>
    <property type="match status" value="2"/>
</dbReference>
<gene>
    <name evidence="3" type="ORF">GOBAR_AA02999</name>
</gene>
<evidence type="ECO:0000256" key="1">
    <source>
        <dbReference type="ARBA" id="ARBA00022857"/>
    </source>
</evidence>
<keyword evidence="2" id="KW-0560">Oxidoreductase</keyword>
<dbReference type="SUPFAM" id="SSF51735">
    <property type="entry name" value="NAD(P)-binding Rossmann-fold domains"/>
    <property type="match status" value="1"/>
</dbReference>